<dbReference type="EMBL" id="KB007908">
    <property type="protein sequence ID" value="ELR21024.1"/>
    <property type="molecule type" value="Genomic_DNA"/>
</dbReference>
<keyword evidence="4 8" id="KW-0831">Ubiquinone biosynthesis</keyword>
<dbReference type="PANTHER" id="PTHR21427">
    <property type="entry name" value="UBIQUINONE BIOSYNTHESIS PROTEIN COQ9, MITOCHONDRIAL"/>
    <property type="match status" value="1"/>
</dbReference>
<gene>
    <name evidence="10" type="ORF">ACA1_281180</name>
</gene>
<dbReference type="GeneID" id="14921899"/>
<evidence type="ECO:0000256" key="5">
    <source>
        <dbReference type="ARBA" id="ARBA00022946"/>
    </source>
</evidence>
<dbReference type="GO" id="GO:0006744">
    <property type="term" value="P:ubiquinone biosynthetic process"/>
    <property type="evidence" value="ECO:0007669"/>
    <property type="project" value="UniProtKB-UniRule"/>
</dbReference>
<dbReference type="InterPro" id="IPR013718">
    <property type="entry name" value="COQ9_C"/>
</dbReference>
<dbReference type="Pfam" id="PF08511">
    <property type="entry name" value="COQ9"/>
    <property type="match status" value="1"/>
</dbReference>
<dbReference type="RefSeq" id="XP_004344767.1">
    <property type="nucleotide sequence ID" value="XM_004344717.1"/>
</dbReference>
<dbReference type="OrthoDB" id="619536at2759"/>
<dbReference type="InterPro" id="IPR012762">
    <property type="entry name" value="Ubiq_biosynth_COQ9"/>
</dbReference>
<dbReference type="OMA" id="LMFNTIN"/>
<evidence type="ECO:0000313" key="11">
    <source>
        <dbReference type="Proteomes" id="UP000011083"/>
    </source>
</evidence>
<evidence type="ECO:0000313" key="10">
    <source>
        <dbReference type="EMBL" id="ELR21024.1"/>
    </source>
</evidence>
<proteinExistence type="inferred from homology"/>
<comment type="similarity">
    <text evidence="3 8">Belongs to the COQ9 family.</text>
</comment>
<dbReference type="AlphaFoldDB" id="L8H691"/>
<evidence type="ECO:0000256" key="8">
    <source>
        <dbReference type="RuleBase" id="RU366063"/>
    </source>
</evidence>
<evidence type="ECO:0000256" key="3">
    <source>
        <dbReference type="ARBA" id="ARBA00010766"/>
    </source>
</evidence>
<dbReference type="Gene3D" id="1.10.357.10">
    <property type="entry name" value="Tetracycline Repressor, domain 2"/>
    <property type="match status" value="1"/>
</dbReference>
<comment type="subcellular location">
    <subcellularLocation>
        <location evidence="1 8">Mitochondrion</location>
    </subcellularLocation>
</comment>
<accession>L8H691</accession>
<dbReference type="FunFam" id="1.10.357.10:FF:000004">
    <property type="entry name" value="Ubiquinone biosynthesis protein COQ9, mitochondrial"/>
    <property type="match status" value="1"/>
</dbReference>
<protein>
    <recommendedName>
        <fullName evidence="8">Ubiquinone biosynthesis protein</fullName>
    </recommendedName>
</protein>
<keyword evidence="6 8" id="KW-0446">Lipid-binding</keyword>
<keyword evidence="5" id="KW-0809">Transit peptide</keyword>
<comment type="function">
    <text evidence="8">Membrane-associated protein that warps the membrane surface to access and bind aromatic isoprenes with high specificity, including ubiquinone (CoQ) isoprene intermediates and presents them directly to Coq7, therefore facilitating the Coq7-mediated hydroxylase step. Participates in the biosynthesis of coenzyme Q, also named ubiquinone, an essential lipid-soluble electron transporter for aerobic cellular respiration.</text>
</comment>
<keyword evidence="11" id="KW-1185">Reference proteome</keyword>
<evidence type="ECO:0000256" key="7">
    <source>
        <dbReference type="ARBA" id="ARBA00023128"/>
    </source>
</evidence>
<reference evidence="10 11" key="1">
    <citation type="journal article" date="2013" name="Genome Biol.">
        <title>Genome of Acanthamoeba castellanii highlights extensive lateral gene transfer and early evolution of tyrosine kinase signaling.</title>
        <authorList>
            <person name="Clarke M."/>
            <person name="Lohan A.J."/>
            <person name="Liu B."/>
            <person name="Lagkouvardos I."/>
            <person name="Roy S."/>
            <person name="Zafar N."/>
            <person name="Bertelli C."/>
            <person name="Schilde C."/>
            <person name="Kianianmomeni A."/>
            <person name="Burglin T.R."/>
            <person name="Frech C."/>
            <person name="Turcotte B."/>
            <person name="Kopec K.O."/>
            <person name="Synnott J.M."/>
            <person name="Choo C."/>
            <person name="Paponov I."/>
            <person name="Finkler A."/>
            <person name="Soon Heng Tan C."/>
            <person name="Hutchins A.P."/>
            <person name="Weinmeier T."/>
            <person name="Rattei T."/>
            <person name="Chu J.S."/>
            <person name="Gimenez G."/>
            <person name="Irimia M."/>
            <person name="Rigden D.J."/>
            <person name="Fitzpatrick D.A."/>
            <person name="Lorenzo-Morales J."/>
            <person name="Bateman A."/>
            <person name="Chiu C.H."/>
            <person name="Tang P."/>
            <person name="Hegemann P."/>
            <person name="Fromm H."/>
            <person name="Raoult D."/>
            <person name="Greub G."/>
            <person name="Miranda-Saavedra D."/>
            <person name="Chen N."/>
            <person name="Nash P."/>
            <person name="Ginger M.L."/>
            <person name="Horn M."/>
            <person name="Schaap P."/>
            <person name="Caler L."/>
            <person name="Loftus B."/>
        </authorList>
    </citation>
    <scope>NUCLEOTIDE SEQUENCE [LARGE SCALE GENOMIC DNA]</scope>
    <source>
        <strain evidence="10 11">Neff</strain>
    </source>
</reference>
<dbReference type="NCBIfam" id="TIGR02396">
    <property type="entry name" value="diverge_rpsU"/>
    <property type="match status" value="1"/>
</dbReference>
<dbReference type="PANTHER" id="PTHR21427:SF19">
    <property type="entry name" value="UBIQUINONE BIOSYNTHESIS PROTEIN COQ9, MITOCHONDRIAL"/>
    <property type="match status" value="1"/>
</dbReference>
<evidence type="ECO:0000256" key="2">
    <source>
        <dbReference type="ARBA" id="ARBA00004749"/>
    </source>
</evidence>
<dbReference type="UniPathway" id="UPA00232"/>
<evidence type="ECO:0000256" key="1">
    <source>
        <dbReference type="ARBA" id="ARBA00004173"/>
    </source>
</evidence>
<evidence type="ECO:0000256" key="4">
    <source>
        <dbReference type="ARBA" id="ARBA00022688"/>
    </source>
</evidence>
<name>L8H691_ACACF</name>
<dbReference type="GO" id="GO:0008289">
    <property type="term" value="F:lipid binding"/>
    <property type="evidence" value="ECO:0007669"/>
    <property type="project" value="UniProtKB-UniRule"/>
</dbReference>
<feature type="domain" description="COQ9 C-terminal" evidence="9">
    <location>
        <begin position="188"/>
        <end position="257"/>
    </location>
</feature>
<dbReference type="KEGG" id="acan:ACA1_281180"/>
<dbReference type="VEuPathDB" id="AmoebaDB:ACA1_281180"/>
<dbReference type="Proteomes" id="UP000011083">
    <property type="component" value="Unassembled WGS sequence"/>
</dbReference>
<sequence length="289" mass="32632">MWRQGGASRSAYWRNAAKPLSVTDASAAVRIRGRGCVLRSSGRPFFARTTGLWRGLFTSAESHGEQYRQPEEEDAIFEDRDGGFSDAVRTQVAKYGWTVEALSLAAAEQGLSNLAHGLFRRGPVELVEHFIAKCNARMLEELSALDMEHMTLKEKIRAAIHARLRQYAPHIATWPQAIAILAQPSNASTSFSLMFNTINDIIYVAGDSTIDFDWYTKRAVLAGVYTSTELFMLTDASDNFADTWAFLNRRLEDVVTLSKYKAEVPSPLPRTTIPFLRELRKFFNKERKR</sequence>
<evidence type="ECO:0000256" key="6">
    <source>
        <dbReference type="ARBA" id="ARBA00023121"/>
    </source>
</evidence>
<evidence type="ECO:0000259" key="9">
    <source>
        <dbReference type="Pfam" id="PF08511"/>
    </source>
</evidence>
<organism evidence="10 11">
    <name type="scientific">Acanthamoeba castellanii (strain ATCC 30010 / Neff)</name>
    <dbReference type="NCBI Taxonomy" id="1257118"/>
    <lineage>
        <taxon>Eukaryota</taxon>
        <taxon>Amoebozoa</taxon>
        <taxon>Discosea</taxon>
        <taxon>Longamoebia</taxon>
        <taxon>Centramoebida</taxon>
        <taxon>Acanthamoebidae</taxon>
        <taxon>Acanthamoeba</taxon>
    </lineage>
</organism>
<comment type="pathway">
    <text evidence="2 8">Cofactor biosynthesis; ubiquinone biosynthesis.</text>
</comment>
<dbReference type="GO" id="GO:0005743">
    <property type="term" value="C:mitochondrial inner membrane"/>
    <property type="evidence" value="ECO:0007669"/>
    <property type="project" value="TreeGrafter"/>
</dbReference>
<keyword evidence="7 8" id="KW-0496">Mitochondrion</keyword>
<dbReference type="STRING" id="1257118.L8H691"/>